<evidence type="ECO:0000313" key="3">
    <source>
        <dbReference type="Proteomes" id="UP001281003"/>
    </source>
</evidence>
<comment type="caution">
    <text evidence="2">The sequence shown here is derived from an EMBL/GenBank/DDBJ whole genome shotgun (WGS) entry which is preliminary data.</text>
</comment>
<dbReference type="EMBL" id="JAUTDP010000005">
    <property type="protein sequence ID" value="KAK3399352.1"/>
    <property type="molecule type" value="Genomic_DNA"/>
</dbReference>
<protein>
    <submittedName>
        <fullName evidence="2">Uncharacterized protein</fullName>
    </submittedName>
</protein>
<accession>A0AAE0UCS9</accession>
<reference evidence="2" key="1">
    <citation type="journal article" date="2023" name="Mol. Phylogenet. Evol.">
        <title>Genome-scale phylogeny and comparative genomics of the fungal order Sordariales.</title>
        <authorList>
            <person name="Hensen N."/>
            <person name="Bonometti L."/>
            <person name="Westerberg I."/>
            <person name="Brannstrom I.O."/>
            <person name="Guillou S."/>
            <person name="Cros-Aarteil S."/>
            <person name="Calhoun S."/>
            <person name="Haridas S."/>
            <person name="Kuo A."/>
            <person name="Mondo S."/>
            <person name="Pangilinan J."/>
            <person name="Riley R."/>
            <person name="LaButti K."/>
            <person name="Andreopoulos B."/>
            <person name="Lipzen A."/>
            <person name="Chen C."/>
            <person name="Yan M."/>
            <person name="Daum C."/>
            <person name="Ng V."/>
            <person name="Clum A."/>
            <person name="Steindorff A."/>
            <person name="Ohm R.A."/>
            <person name="Martin F."/>
            <person name="Silar P."/>
            <person name="Natvig D.O."/>
            <person name="Lalanne C."/>
            <person name="Gautier V."/>
            <person name="Ament-Velasquez S.L."/>
            <person name="Kruys A."/>
            <person name="Hutchinson M.I."/>
            <person name="Powell A.J."/>
            <person name="Barry K."/>
            <person name="Miller A.N."/>
            <person name="Grigoriev I.V."/>
            <person name="Debuchy R."/>
            <person name="Gladieux P."/>
            <person name="Hiltunen Thoren M."/>
            <person name="Johannesson H."/>
        </authorList>
    </citation>
    <scope>NUCLEOTIDE SEQUENCE</scope>
    <source>
        <strain evidence="2">FGSC 1904</strain>
    </source>
</reference>
<gene>
    <name evidence="2" type="ORF">B0T20DRAFT_478713</name>
</gene>
<proteinExistence type="predicted"/>
<evidence type="ECO:0000256" key="1">
    <source>
        <dbReference type="SAM" id="MobiDB-lite"/>
    </source>
</evidence>
<evidence type="ECO:0000313" key="2">
    <source>
        <dbReference type="EMBL" id="KAK3399352.1"/>
    </source>
</evidence>
<sequence length="119" mass="13207">MSSLNRPTSNSRRSRPTRPPPTLRREDAMVEYNNVNDIVNRAAQVLQLGSQGRVRILVNNQRITHEPQLPAYTQNAGSNEITMDSTPGEPLPTYEQVTRMDAQGPAKIMPGEAPPPYSP</sequence>
<feature type="compositionally biased region" description="Polar residues" evidence="1">
    <location>
        <begin position="71"/>
        <end position="85"/>
    </location>
</feature>
<feature type="region of interest" description="Disordered" evidence="1">
    <location>
        <begin position="1"/>
        <end position="26"/>
    </location>
</feature>
<reference evidence="2" key="2">
    <citation type="submission" date="2023-07" db="EMBL/GenBank/DDBJ databases">
        <authorList>
            <consortium name="Lawrence Berkeley National Laboratory"/>
            <person name="Haridas S."/>
            <person name="Hensen N."/>
            <person name="Bonometti L."/>
            <person name="Westerberg I."/>
            <person name="Brannstrom I.O."/>
            <person name="Guillou S."/>
            <person name="Cros-Aarteil S."/>
            <person name="Calhoun S."/>
            <person name="Kuo A."/>
            <person name="Mondo S."/>
            <person name="Pangilinan J."/>
            <person name="Riley R."/>
            <person name="LaButti K."/>
            <person name="Andreopoulos B."/>
            <person name="Lipzen A."/>
            <person name="Chen C."/>
            <person name="Yanf M."/>
            <person name="Daum C."/>
            <person name="Ng V."/>
            <person name="Clum A."/>
            <person name="Steindorff A."/>
            <person name="Ohm R."/>
            <person name="Martin F."/>
            <person name="Silar P."/>
            <person name="Natvig D."/>
            <person name="Lalanne C."/>
            <person name="Gautier V."/>
            <person name="Ament-velasquez S.L."/>
            <person name="Kruys A."/>
            <person name="Hutchinson M.I."/>
            <person name="Powell A.J."/>
            <person name="Barry K."/>
            <person name="Miller A.N."/>
            <person name="Grigoriev I.V."/>
            <person name="Debuchy R."/>
            <person name="Gladieux P."/>
            <person name="Thoren M.H."/>
            <person name="Johannesson H."/>
        </authorList>
    </citation>
    <scope>NUCLEOTIDE SEQUENCE</scope>
    <source>
        <strain evidence="2">FGSC 1904</strain>
    </source>
</reference>
<feature type="region of interest" description="Disordered" evidence="1">
    <location>
        <begin position="68"/>
        <end position="93"/>
    </location>
</feature>
<organism evidence="2 3">
    <name type="scientific">Sordaria brevicollis</name>
    <dbReference type="NCBI Taxonomy" id="83679"/>
    <lineage>
        <taxon>Eukaryota</taxon>
        <taxon>Fungi</taxon>
        <taxon>Dikarya</taxon>
        <taxon>Ascomycota</taxon>
        <taxon>Pezizomycotina</taxon>
        <taxon>Sordariomycetes</taxon>
        <taxon>Sordariomycetidae</taxon>
        <taxon>Sordariales</taxon>
        <taxon>Sordariaceae</taxon>
        <taxon>Sordaria</taxon>
    </lineage>
</organism>
<keyword evidence="3" id="KW-1185">Reference proteome</keyword>
<dbReference type="Proteomes" id="UP001281003">
    <property type="component" value="Unassembled WGS sequence"/>
</dbReference>
<name>A0AAE0UCS9_SORBR</name>
<feature type="compositionally biased region" description="Low complexity" evidence="1">
    <location>
        <begin position="1"/>
        <end position="11"/>
    </location>
</feature>
<dbReference type="AlphaFoldDB" id="A0AAE0UCS9"/>